<dbReference type="OrthoDB" id="10679938at2759"/>
<keyword evidence="4" id="KW-1185">Reference proteome</keyword>
<feature type="coiled-coil region" evidence="1">
    <location>
        <begin position="436"/>
        <end position="463"/>
    </location>
</feature>
<feature type="coiled-coil region" evidence="1">
    <location>
        <begin position="259"/>
        <end position="331"/>
    </location>
</feature>
<evidence type="ECO:0000313" key="3">
    <source>
        <dbReference type="EMBL" id="OEU09975.1"/>
    </source>
</evidence>
<evidence type="ECO:0000256" key="2">
    <source>
        <dbReference type="SAM" id="MobiDB-lite"/>
    </source>
</evidence>
<proteinExistence type="predicted"/>
<accession>A0A1E7EVZ7</accession>
<dbReference type="InParanoid" id="A0A1E7EVZ7"/>
<gene>
    <name evidence="3" type="ORF">FRACYDRAFT_263906</name>
</gene>
<dbReference type="EMBL" id="KV784373">
    <property type="protein sequence ID" value="OEU09975.1"/>
    <property type="molecule type" value="Genomic_DNA"/>
</dbReference>
<name>A0A1E7EVZ7_9STRA</name>
<feature type="region of interest" description="Disordered" evidence="2">
    <location>
        <begin position="910"/>
        <end position="943"/>
    </location>
</feature>
<dbReference type="KEGG" id="fcy:FRACYDRAFT_263906"/>
<reference evidence="3 4" key="1">
    <citation type="submission" date="2016-09" db="EMBL/GenBank/DDBJ databases">
        <title>Extensive genetic diversity and differential bi-allelic expression allows diatom success in the polar Southern Ocean.</title>
        <authorList>
            <consortium name="DOE Joint Genome Institute"/>
            <person name="Mock T."/>
            <person name="Otillar R.P."/>
            <person name="Strauss J."/>
            <person name="Dupont C."/>
            <person name="Frickenhaus S."/>
            <person name="Maumus F."/>
            <person name="Mcmullan M."/>
            <person name="Sanges R."/>
            <person name="Schmutz J."/>
            <person name="Toseland A."/>
            <person name="Valas R."/>
            <person name="Veluchamy A."/>
            <person name="Ward B.J."/>
            <person name="Allen A."/>
            <person name="Barry K."/>
            <person name="Falciatore A."/>
            <person name="Ferrante M."/>
            <person name="Fortunato A.E."/>
            <person name="Gloeckner G."/>
            <person name="Gruber A."/>
            <person name="Hipkin R."/>
            <person name="Janech M."/>
            <person name="Kroth P."/>
            <person name="Leese F."/>
            <person name="Lindquist E."/>
            <person name="Lyon B.R."/>
            <person name="Martin J."/>
            <person name="Mayer C."/>
            <person name="Parker M."/>
            <person name="Quesneville H."/>
            <person name="Raymond J."/>
            <person name="Uhlig C."/>
            <person name="Valentin K.U."/>
            <person name="Worden A.Z."/>
            <person name="Armbrust E.V."/>
            <person name="Bowler C."/>
            <person name="Green B."/>
            <person name="Moulton V."/>
            <person name="Van Oosterhout C."/>
            <person name="Grigoriev I."/>
        </authorList>
    </citation>
    <scope>NUCLEOTIDE SEQUENCE [LARGE SCALE GENOMIC DNA]</scope>
    <source>
        <strain evidence="3 4">CCMP1102</strain>
    </source>
</reference>
<feature type="region of interest" description="Disordered" evidence="2">
    <location>
        <begin position="200"/>
        <end position="219"/>
    </location>
</feature>
<sequence>MTSILERLNSEDDDGGRVEHLEKELRTTRNAFEEFISSTQDLEVDMNKELNTMPTQERIQMRRQADMARLEAESRHQALQARMKSSSEMRQLGRSDSLRIADSGVITEVVSNTEKGFADRKNDKSHVNEILDELDTVTERLDSTEQKLRRSEVELQKSQTLVQDLERTLQKIDSHDTSQNNSSSDDKALLRELEEIRAEIDAAQSGDGPSTAQRDLPTKELLEENSTLREEVACLRDILYDQEVRGDTTDIISERTAISKVLQEANEVHEEEMDDLREQFEEISKENILLQNKGKKLEYEISSPNPSNDEIDKLKEEIDRLNDELQMVEHDHITEAVAFGRNKLQQERSRKDFDAPDDIVEAREMRSEILALTESLYNARQSHSDLINELNNAKCHIIDLQRQIEDGKITIVSQTSVDLEEMKQLEDAFLVSQNLVEAREKEVANLEDNLISTQEEVRLLSEEITHMSSSFEIAQEEYNTIVDELDSVHDLLEKSREAAETSDRQSDMTRTLSKKEEEMKIIMIQLKEACFDNTLLHNKLDSMEGILKISNMHYAGKPEDEDAKSQDTRSFISGTDSTQGEHKSTMDALGRINHLLSSVDFIERHHDIQLRTGNSNIISTSQIAEEIRRKVAFLIYALQKSKKEHSDDLLQLKSFGAEEVQRQDIILQQHNVELQRKLEETECALAAARDSKISHEIKMKKLETKTEKTPENNAEISLLQSQFKKLNEKNENLARQVIEAENEVLSVRAKQDKLRKDAQARADIAKELQDEVDHVVGEASRRSQEVDELTIMIENRMDLAEESVELIEKEVSIALKTLQTSQLESDKPSELLTTMLEEELASISDQYIGTESKNELRMRTNEKDFTESAELEVTTGNKTTNHWLVDKYQHESDEKVKAAISATMAYLASSTEGDGSGTANEDDSSADTTITGNKDKVTSIDDDECRSPFEDTDINTRKISETSSSFKSYKASTSIVERELDEEGRKSAPNASVNIDDIERYIKDIKSDKKYERIQKVANDHTIILAEQNMELESRFDVGSVERE</sequence>
<protein>
    <submittedName>
        <fullName evidence="3">Uncharacterized protein</fullName>
    </submittedName>
</protein>
<evidence type="ECO:0000256" key="1">
    <source>
        <dbReference type="SAM" id="Coils"/>
    </source>
</evidence>
<dbReference type="Proteomes" id="UP000095751">
    <property type="component" value="Unassembled WGS sequence"/>
</dbReference>
<feature type="compositionally biased region" description="Basic and acidic residues" evidence="2">
    <location>
        <begin position="933"/>
        <end position="943"/>
    </location>
</feature>
<keyword evidence="1" id="KW-0175">Coiled coil</keyword>
<organism evidence="3 4">
    <name type="scientific">Fragilariopsis cylindrus CCMP1102</name>
    <dbReference type="NCBI Taxonomy" id="635003"/>
    <lineage>
        <taxon>Eukaryota</taxon>
        <taxon>Sar</taxon>
        <taxon>Stramenopiles</taxon>
        <taxon>Ochrophyta</taxon>
        <taxon>Bacillariophyta</taxon>
        <taxon>Bacillariophyceae</taxon>
        <taxon>Bacillariophycidae</taxon>
        <taxon>Bacillariales</taxon>
        <taxon>Bacillariaceae</taxon>
        <taxon>Fragilariopsis</taxon>
    </lineage>
</organism>
<evidence type="ECO:0000313" key="4">
    <source>
        <dbReference type="Proteomes" id="UP000095751"/>
    </source>
</evidence>
<feature type="coiled-coil region" evidence="1">
    <location>
        <begin position="127"/>
        <end position="168"/>
    </location>
</feature>
<dbReference type="AlphaFoldDB" id="A0A1E7EVZ7"/>
<feature type="coiled-coil region" evidence="1">
    <location>
        <begin position="671"/>
        <end position="757"/>
    </location>
</feature>
<feature type="compositionally biased region" description="Polar residues" evidence="2">
    <location>
        <begin position="910"/>
        <end position="919"/>
    </location>
</feature>